<dbReference type="InterPro" id="IPR000821">
    <property type="entry name" value="Ala_racemase"/>
</dbReference>
<dbReference type="SUPFAM" id="SSF50621">
    <property type="entry name" value="Alanine racemase C-terminal domain-like"/>
    <property type="match status" value="1"/>
</dbReference>
<dbReference type="AlphaFoldDB" id="A0A8J3GRC3"/>
<dbReference type="RefSeq" id="WP_191283627.1">
    <property type="nucleotide sequence ID" value="NZ_BNAI01000004.1"/>
</dbReference>
<dbReference type="Gene3D" id="3.20.20.10">
    <property type="entry name" value="Alanine racemase"/>
    <property type="match status" value="1"/>
</dbReference>
<dbReference type="Pfam" id="PF01168">
    <property type="entry name" value="Ala_racemase_N"/>
    <property type="match status" value="1"/>
</dbReference>
<comment type="similarity">
    <text evidence="4">Belongs to the alanine racemase family.</text>
</comment>
<dbReference type="GO" id="GO:0009252">
    <property type="term" value="P:peptidoglycan biosynthetic process"/>
    <property type="evidence" value="ECO:0007669"/>
    <property type="project" value="TreeGrafter"/>
</dbReference>
<evidence type="ECO:0000256" key="5">
    <source>
        <dbReference type="PIRSR" id="PIRSR600821-50"/>
    </source>
</evidence>
<dbReference type="GO" id="GO:0030632">
    <property type="term" value="P:D-alanine biosynthetic process"/>
    <property type="evidence" value="ECO:0007669"/>
    <property type="project" value="UniProtKB-UniRule"/>
</dbReference>
<dbReference type="PRINTS" id="PR00992">
    <property type="entry name" value="ALARACEMASE"/>
</dbReference>
<dbReference type="GO" id="GO:0005829">
    <property type="term" value="C:cytosol"/>
    <property type="evidence" value="ECO:0007669"/>
    <property type="project" value="TreeGrafter"/>
</dbReference>
<sequence length="367" mass="38042">MLREARIDLGALRANLRVLRAAVAPAQVMGVVKAQAYGHGAVGVARALAEEGVDWLGVADLAEALELRAAGIGTPVLAWLHGPDLDAPTAVEHDIDLGVSTIDQLERAAAAGATVHLKVDTGLSRNGFAPTDAFAAFARAADHVRSGRLRVRGIFSHLSNTSPADDDRQLDLFAELVDAAHDAGLDPEVRHIASTQAALTRPDARFDLVRLGIGLYGVEYGDGVDPAALGLTPVMELAGTVAAVRRVPADTGMSYGFIERTAHETTLALVALGYADGVPRSASGRGTVAIGGTAYPQVGRIAMDQFLVDVGDDPVAVGDRVVLWGDPATGAPSASDWARAADTIGYEIVTRVGSRVPRVFVDGAASG</sequence>
<feature type="domain" description="Alanine racemase C-terminal" evidence="7">
    <location>
        <begin position="234"/>
        <end position="361"/>
    </location>
</feature>
<evidence type="ECO:0000256" key="4">
    <source>
        <dbReference type="HAMAP-Rule" id="MF_01201"/>
    </source>
</evidence>
<evidence type="ECO:0000256" key="3">
    <source>
        <dbReference type="ARBA" id="ARBA00023235"/>
    </source>
</evidence>
<accession>A0A8J3GRC3</accession>
<comment type="catalytic activity">
    <reaction evidence="4">
        <text>L-alanine = D-alanine</text>
        <dbReference type="Rhea" id="RHEA:20249"/>
        <dbReference type="ChEBI" id="CHEBI:57416"/>
        <dbReference type="ChEBI" id="CHEBI:57972"/>
        <dbReference type="EC" id="5.1.1.1"/>
    </reaction>
</comment>
<feature type="binding site" evidence="4 6">
    <location>
        <position position="303"/>
    </location>
    <ligand>
        <name>substrate</name>
    </ligand>
</feature>
<comment type="pathway">
    <text evidence="4">Amino-acid biosynthesis; D-alanine biosynthesis; D-alanine from L-alanine: step 1/1.</text>
</comment>
<evidence type="ECO:0000256" key="1">
    <source>
        <dbReference type="ARBA" id="ARBA00001933"/>
    </source>
</evidence>
<dbReference type="Pfam" id="PF00842">
    <property type="entry name" value="Ala_racemase_C"/>
    <property type="match status" value="1"/>
</dbReference>
<dbReference type="EC" id="5.1.1.1" evidence="4"/>
<comment type="function">
    <text evidence="4">Catalyzes the interconversion of L-alanine and D-alanine. May also act on other amino acids.</text>
</comment>
<feature type="active site" description="Proton acceptor; specific for D-alanine" evidence="4">
    <location>
        <position position="33"/>
    </location>
</feature>
<evidence type="ECO:0000256" key="2">
    <source>
        <dbReference type="ARBA" id="ARBA00022898"/>
    </source>
</evidence>
<dbReference type="SMART" id="SM01005">
    <property type="entry name" value="Ala_racemase_C"/>
    <property type="match status" value="1"/>
</dbReference>
<dbReference type="EMBL" id="BNAI01000004">
    <property type="protein sequence ID" value="GHF20500.1"/>
    <property type="molecule type" value="Genomic_DNA"/>
</dbReference>
<reference evidence="8" key="1">
    <citation type="journal article" date="2014" name="Int. J. Syst. Evol. Microbiol.">
        <title>Complete genome sequence of Corynebacterium casei LMG S-19264T (=DSM 44701T), isolated from a smear-ripened cheese.</title>
        <authorList>
            <consortium name="US DOE Joint Genome Institute (JGI-PGF)"/>
            <person name="Walter F."/>
            <person name="Albersmeier A."/>
            <person name="Kalinowski J."/>
            <person name="Ruckert C."/>
        </authorList>
    </citation>
    <scope>NUCLEOTIDE SEQUENCE</scope>
    <source>
        <strain evidence="8">CGMCC 1.16548</strain>
    </source>
</reference>
<dbReference type="HAMAP" id="MF_01201">
    <property type="entry name" value="Ala_racemase"/>
    <property type="match status" value="1"/>
</dbReference>
<dbReference type="GO" id="GO:0008784">
    <property type="term" value="F:alanine racemase activity"/>
    <property type="evidence" value="ECO:0007669"/>
    <property type="project" value="UniProtKB-UniRule"/>
</dbReference>
<dbReference type="FunFam" id="3.20.20.10:FF:000002">
    <property type="entry name" value="Alanine racemase"/>
    <property type="match status" value="1"/>
</dbReference>
<name>A0A8J3GRC3_9MICO</name>
<dbReference type="GO" id="GO:0030170">
    <property type="term" value="F:pyridoxal phosphate binding"/>
    <property type="evidence" value="ECO:0007669"/>
    <property type="project" value="UniProtKB-UniRule"/>
</dbReference>
<keyword evidence="3 4" id="KW-0413">Isomerase</keyword>
<feature type="modified residue" description="N6-(pyridoxal phosphate)lysine" evidence="4 5">
    <location>
        <position position="33"/>
    </location>
</feature>
<dbReference type="PANTHER" id="PTHR30511:SF0">
    <property type="entry name" value="ALANINE RACEMASE, CATABOLIC-RELATED"/>
    <property type="match status" value="1"/>
</dbReference>
<evidence type="ECO:0000259" key="7">
    <source>
        <dbReference type="SMART" id="SM01005"/>
    </source>
</evidence>
<dbReference type="InterPro" id="IPR029066">
    <property type="entry name" value="PLP-binding_barrel"/>
</dbReference>
<gene>
    <name evidence="8" type="primary">alr</name>
    <name evidence="8" type="ORF">GCM10011600_21850</name>
</gene>
<dbReference type="SUPFAM" id="SSF51419">
    <property type="entry name" value="PLP-binding barrel"/>
    <property type="match status" value="1"/>
</dbReference>
<dbReference type="UniPathway" id="UPA00042">
    <property type="reaction ID" value="UER00497"/>
</dbReference>
<dbReference type="Proteomes" id="UP000617531">
    <property type="component" value="Unassembled WGS sequence"/>
</dbReference>
<reference evidence="8" key="2">
    <citation type="submission" date="2020-09" db="EMBL/GenBank/DDBJ databases">
        <authorList>
            <person name="Sun Q."/>
            <person name="Zhou Y."/>
        </authorList>
    </citation>
    <scope>NUCLEOTIDE SEQUENCE</scope>
    <source>
        <strain evidence="8">CGMCC 1.16548</strain>
    </source>
</reference>
<dbReference type="CDD" id="cd00430">
    <property type="entry name" value="PLPDE_III_AR"/>
    <property type="match status" value="1"/>
</dbReference>
<comment type="caution">
    <text evidence="8">The sequence shown here is derived from an EMBL/GenBank/DDBJ whole genome shotgun (WGS) entry which is preliminary data.</text>
</comment>
<dbReference type="PANTHER" id="PTHR30511">
    <property type="entry name" value="ALANINE RACEMASE"/>
    <property type="match status" value="1"/>
</dbReference>
<feature type="binding site" evidence="4 6">
    <location>
        <position position="125"/>
    </location>
    <ligand>
        <name>substrate</name>
    </ligand>
</feature>
<keyword evidence="9" id="KW-1185">Reference proteome</keyword>
<protein>
    <recommendedName>
        <fullName evidence="4">Alanine racemase</fullName>
        <ecNumber evidence="4">5.1.1.1</ecNumber>
    </recommendedName>
</protein>
<feature type="active site" description="Proton acceptor; specific for L-alanine" evidence="4">
    <location>
        <position position="255"/>
    </location>
</feature>
<proteinExistence type="inferred from homology"/>
<keyword evidence="2 4" id="KW-0663">Pyridoxal phosphate</keyword>
<dbReference type="Gene3D" id="2.40.37.10">
    <property type="entry name" value="Lyase, Ornithine Decarboxylase, Chain A, domain 1"/>
    <property type="match status" value="1"/>
</dbReference>
<dbReference type="InterPro" id="IPR009006">
    <property type="entry name" value="Ala_racemase/Decarboxylase_C"/>
</dbReference>
<evidence type="ECO:0000313" key="9">
    <source>
        <dbReference type="Proteomes" id="UP000617531"/>
    </source>
</evidence>
<dbReference type="InterPro" id="IPR011079">
    <property type="entry name" value="Ala_racemase_C"/>
</dbReference>
<evidence type="ECO:0000256" key="6">
    <source>
        <dbReference type="PIRSR" id="PIRSR600821-52"/>
    </source>
</evidence>
<organism evidence="8 9">
    <name type="scientific">Pseudolysinimonas yzui</name>
    <dbReference type="NCBI Taxonomy" id="2708254"/>
    <lineage>
        <taxon>Bacteria</taxon>
        <taxon>Bacillati</taxon>
        <taxon>Actinomycetota</taxon>
        <taxon>Actinomycetes</taxon>
        <taxon>Micrococcales</taxon>
        <taxon>Microbacteriaceae</taxon>
        <taxon>Pseudolysinimonas</taxon>
    </lineage>
</organism>
<dbReference type="NCBIfam" id="TIGR00492">
    <property type="entry name" value="alr"/>
    <property type="match status" value="1"/>
</dbReference>
<comment type="cofactor">
    <cofactor evidence="1 4 5">
        <name>pyridoxal 5'-phosphate</name>
        <dbReference type="ChEBI" id="CHEBI:597326"/>
    </cofactor>
</comment>
<evidence type="ECO:0000313" key="8">
    <source>
        <dbReference type="EMBL" id="GHF20500.1"/>
    </source>
</evidence>
<dbReference type="InterPro" id="IPR001608">
    <property type="entry name" value="Ala_racemase_N"/>
</dbReference>